<proteinExistence type="predicted"/>
<gene>
    <name evidence="3" type="ORF">GCM10022240_12570</name>
</gene>
<organism evidence="3 4">
    <name type="scientific">Microbacterium kribbense</name>
    <dbReference type="NCBI Taxonomy" id="433645"/>
    <lineage>
        <taxon>Bacteria</taxon>
        <taxon>Bacillati</taxon>
        <taxon>Actinomycetota</taxon>
        <taxon>Actinomycetes</taxon>
        <taxon>Micrococcales</taxon>
        <taxon>Microbacteriaceae</taxon>
        <taxon>Microbacterium</taxon>
    </lineage>
</organism>
<dbReference type="Proteomes" id="UP001500540">
    <property type="component" value="Unassembled WGS sequence"/>
</dbReference>
<reference evidence="4" key="1">
    <citation type="journal article" date="2019" name="Int. J. Syst. Evol. Microbiol.">
        <title>The Global Catalogue of Microorganisms (GCM) 10K type strain sequencing project: providing services to taxonomists for standard genome sequencing and annotation.</title>
        <authorList>
            <consortium name="The Broad Institute Genomics Platform"/>
            <consortium name="The Broad Institute Genome Sequencing Center for Infectious Disease"/>
            <person name="Wu L."/>
            <person name="Ma J."/>
        </authorList>
    </citation>
    <scope>NUCLEOTIDE SEQUENCE [LARGE SCALE GENOMIC DNA]</scope>
    <source>
        <strain evidence="4">JCM 16950</strain>
    </source>
</reference>
<keyword evidence="2" id="KW-0472">Membrane</keyword>
<keyword evidence="2" id="KW-1133">Transmembrane helix</keyword>
<feature type="region of interest" description="Disordered" evidence="1">
    <location>
        <begin position="86"/>
        <end position="105"/>
    </location>
</feature>
<keyword evidence="2" id="KW-0812">Transmembrane</keyword>
<feature type="transmembrane region" description="Helical" evidence="2">
    <location>
        <begin position="141"/>
        <end position="161"/>
    </location>
</feature>
<keyword evidence="4" id="KW-1185">Reference proteome</keyword>
<evidence type="ECO:0000256" key="2">
    <source>
        <dbReference type="SAM" id="Phobius"/>
    </source>
</evidence>
<sequence length="163" mass="17689">MVVFLLGDAVIRGGLADAALLAPWPLLALWLVYVSAFASSITVDGAGVIVQNMLQIIRIPWPRVRDMQWRWQVELTLDDGRQVRAQGGPLQGRGGRRPGSPSLTPGHVRAQFDYLTRLREAAADRLRTGEVPPVRRGWDPVGLIALAILVVWAIAAIAVTGGL</sequence>
<evidence type="ECO:0000313" key="4">
    <source>
        <dbReference type="Proteomes" id="UP001500540"/>
    </source>
</evidence>
<comment type="caution">
    <text evidence="3">The sequence shown here is derived from an EMBL/GenBank/DDBJ whole genome shotgun (WGS) entry which is preliminary data.</text>
</comment>
<evidence type="ECO:0008006" key="5">
    <source>
        <dbReference type="Google" id="ProtNLM"/>
    </source>
</evidence>
<name>A0ABP7GCJ7_9MICO</name>
<dbReference type="EMBL" id="BAABAF010000004">
    <property type="protein sequence ID" value="GAA3761525.1"/>
    <property type="molecule type" value="Genomic_DNA"/>
</dbReference>
<protein>
    <recommendedName>
        <fullName evidence="5">PH domain-containing protein</fullName>
    </recommendedName>
</protein>
<dbReference type="RefSeq" id="WP_344781678.1">
    <property type="nucleotide sequence ID" value="NZ_BAABAF010000004.1"/>
</dbReference>
<accession>A0ABP7GCJ7</accession>
<evidence type="ECO:0000256" key="1">
    <source>
        <dbReference type="SAM" id="MobiDB-lite"/>
    </source>
</evidence>
<evidence type="ECO:0000313" key="3">
    <source>
        <dbReference type="EMBL" id="GAA3761525.1"/>
    </source>
</evidence>
<feature type="transmembrane region" description="Helical" evidence="2">
    <location>
        <begin position="28"/>
        <end position="50"/>
    </location>
</feature>